<dbReference type="KEGG" id="trg:TRUGW13939_08054"/>
<feature type="region of interest" description="Disordered" evidence="1">
    <location>
        <begin position="1"/>
        <end position="26"/>
    </location>
</feature>
<reference evidence="3" key="1">
    <citation type="submission" date="2020-06" db="EMBL/GenBank/DDBJ databases">
        <title>A chromosome-scale genome assembly of Talaromyces rugulosus W13939.</title>
        <authorList>
            <person name="Wang B."/>
            <person name="Guo L."/>
            <person name="Ye K."/>
            <person name="Wang L."/>
        </authorList>
    </citation>
    <scope>NUCLEOTIDE SEQUENCE [LARGE SCALE GENOMIC DNA]</scope>
    <source>
        <strain evidence="3">W13939</strain>
    </source>
</reference>
<sequence length="297" mass="34418">MKQSLKPATVQDIDNNDNPVLHSKRSATRVTKKHIRMAWPQGTILGQSRCIGPIEEALKTHTLSRDNIFTIFSKSQDRSRERNEIQGYQYRKVFFVDDFETFNTKGTYERLQYVRMTVVIPKQDETHPEPVIYVEQRIYEAGEEKVVVHELNFGGKIQVDVEYVFPACGDEDVILGKRDLKVNVKSLDQENFDYFLRRGAEHYGYDRQDILFVDQYKLRNGLTFWHDQNGETVGGITFNKEDLQDLLQVKRQRQLLTGESAASENIELLKLSLRGQGEQTELGGHRGDLQLRVVYTT</sequence>
<organism evidence="2 3">
    <name type="scientific">Talaromyces rugulosus</name>
    <name type="common">Penicillium rugulosum</name>
    <dbReference type="NCBI Taxonomy" id="121627"/>
    <lineage>
        <taxon>Eukaryota</taxon>
        <taxon>Fungi</taxon>
        <taxon>Dikarya</taxon>
        <taxon>Ascomycota</taxon>
        <taxon>Pezizomycotina</taxon>
        <taxon>Eurotiomycetes</taxon>
        <taxon>Eurotiomycetidae</taxon>
        <taxon>Eurotiales</taxon>
        <taxon>Trichocomaceae</taxon>
        <taxon>Talaromyces</taxon>
        <taxon>Talaromyces sect. Islandici</taxon>
    </lineage>
</organism>
<gene>
    <name evidence="2" type="ORF">TRUGW13939_08054</name>
</gene>
<dbReference type="RefSeq" id="XP_035347083.1">
    <property type="nucleotide sequence ID" value="XM_035491190.1"/>
</dbReference>
<protein>
    <submittedName>
        <fullName evidence="2">Uncharacterized protein</fullName>
    </submittedName>
</protein>
<evidence type="ECO:0000256" key="1">
    <source>
        <dbReference type="SAM" id="MobiDB-lite"/>
    </source>
</evidence>
<evidence type="ECO:0000313" key="2">
    <source>
        <dbReference type="EMBL" id="QKX60908.1"/>
    </source>
</evidence>
<dbReference type="GeneID" id="55995543"/>
<proteinExistence type="predicted"/>
<name>A0A7H8R4J4_TALRU</name>
<accession>A0A7H8R4J4</accession>
<dbReference type="AlphaFoldDB" id="A0A7H8R4J4"/>
<dbReference type="Proteomes" id="UP000509510">
    <property type="component" value="Chromosome IV"/>
</dbReference>
<dbReference type="OrthoDB" id="4225164at2759"/>
<evidence type="ECO:0000313" key="3">
    <source>
        <dbReference type="Proteomes" id="UP000509510"/>
    </source>
</evidence>
<keyword evidence="3" id="KW-1185">Reference proteome</keyword>
<dbReference type="EMBL" id="CP055901">
    <property type="protein sequence ID" value="QKX60908.1"/>
    <property type="molecule type" value="Genomic_DNA"/>
</dbReference>